<protein>
    <submittedName>
        <fullName evidence="2">Uncharacterized protein</fullName>
    </submittedName>
</protein>
<evidence type="ECO:0000313" key="2">
    <source>
        <dbReference type="EMBL" id="OAS15301.1"/>
    </source>
</evidence>
<dbReference type="AlphaFoldDB" id="A0A179RXU4"/>
<gene>
    <name evidence="2" type="ORF">A5481_29685</name>
</gene>
<feature type="region of interest" description="Disordered" evidence="1">
    <location>
        <begin position="1"/>
        <end position="30"/>
    </location>
</feature>
<accession>A0A179RXU4</accession>
<evidence type="ECO:0000313" key="3">
    <source>
        <dbReference type="Proteomes" id="UP000078316"/>
    </source>
</evidence>
<dbReference type="EMBL" id="LWHQ01000082">
    <property type="protein sequence ID" value="OAS15301.1"/>
    <property type="molecule type" value="Genomic_DNA"/>
</dbReference>
<feature type="region of interest" description="Disordered" evidence="1">
    <location>
        <begin position="47"/>
        <end position="87"/>
    </location>
</feature>
<dbReference type="Proteomes" id="UP000078316">
    <property type="component" value="Unassembled WGS sequence"/>
</dbReference>
<dbReference type="STRING" id="427683.A5481_29685"/>
<evidence type="ECO:0000256" key="1">
    <source>
        <dbReference type="SAM" id="MobiDB-lite"/>
    </source>
</evidence>
<organism evidence="2 3">
    <name type="scientific">Methylobacterium platani</name>
    <dbReference type="NCBI Taxonomy" id="427683"/>
    <lineage>
        <taxon>Bacteria</taxon>
        <taxon>Pseudomonadati</taxon>
        <taxon>Pseudomonadota</taxon>
        <taxon>Alphaproteobacteria</taxon>
        <taxon>Hyphomicrobiales</taxon>
        <taxon>Methylobacteriaceae</taxon>
        <taxon>Methylobacterium</taxon>
    </lineage>
</organism>
<feature type="compositionally biased region" description="Basic and acidic residues" evidence="1">
    <location>
        <begin position="1"/>
        <end position="16"/>
    </location>
</feature>
<proteinExistence type="predicted"/>
<reference evidence="2 3" key="1">
    <citation type="submission" date="2016-04" db="EMBL/GenBank/DDBJ databases">
        <authorList>
            <person name="Evans L.H."/>
            <person name="Alamgir A."/>
            <person name="Owens N."/>
            <person name="Weber N.D."/>
            <person name="Virtaneva K."/>
            <person name="Barbian K."/>
            <person name="Babar A."/>
            <person name="Rosenke K."/>
        </authorList>
    </citation>
    <scope>NUCLEOTIDE SEQUENCE [LARGE SCALE GENOMIC DNA]</scope>
    <source>
        <strain evidence="2 3">PMB02</strain>
    </source>
</reference>
<name>A0A179RXU4_9HYPH</name>
<sequence>MTLPDDPHQMPDHAPDDQGSTVPVDEETAPIVKPDALFALRGIARRARARARPPVPSADPIGDYLLAEDERTKTESTTPSPAPSTPA</sequence>
<dbReference type="RefSeq" id="WP_064504486.1">
    <property type="nucleotide sequence ID" value="NZ_LWHQ01000082.1"/>
</dbReference>
<dbReference type="OrthoDB" id="9809003at2"/>
<comment type="caution">
    <text evidence="2">The sequence shown here is derived from an EMBL/GenBank/DDBJ whole genome shotgun (WGS) entry which is preliminary data.</text>
</comment>